<comment type="caution">
    <text evidence="2">The sequence shown here is derived from an EMBL/GenBank/DDBJ whole genome shotgun (WGS) entry which is preliminary data.</text>
</comment>
<comment type="similarity">
    <text evidence="1">Belongs to the ComF/GntX family.</text>
</comment>
<evidence type="ECO:0000313" key="4">
    <source>
        <dbReference type="Proteomes" id="UP000700248"/>
    </source>
</evidence>
<dbReference type="InterPro" id="IPR051910">
    <property type="entry name" value="ComF/GntX_DNA_util-trans"/>
</dbReference>
<keyword evidence="5" id="KW-1185">Reference proteome</keyword>
<evidence type="ECO:0000313" key="5">
    <source>
        <dbReference type="Proteomes" id="UP000783934"/>
    </source>
</evidence>
<sequence>MADFPIGGDCMLRMTYTHTLRLLCQTRCLLCTLPLGGSGHGLRRPRSLCADCRTDWLGGHKAVRWRCQRCKVAVLGEGVPLQLDCTACRDRPLALTHLAVAFDYAAPVDSLVWRLKSLRQFRLAPFLAELMLEIVRAEAWALPADTWVAAIPSRRQALCKRGFNPAAELARYVALGLGLRWCPTVMALAQAEQVQAQKHRTQLQRWQYAQRAFQWCSTTTPKTLLVVDDVLTTGSTLHGAALCAQAQGVRQVYGLALARTPWLNN</sequence>
<dbReference type="CDD" id="cd06223">
    <property type="entry name" value="PRTases_typeI"/>
    <property type="match status" value="1"/>
</dbReference>
<dbReference type="RefSeq" id="WP_167661541.1">
    <property type="nucleotide sequence ID" value="NZ_BMCQ01000003.1"/>
</dbReference>
<evidence type="ECO:0000313" key="2">
    <source>
        <dbReference type="EMBL" id="HJH24693.1"/>
    </source>
</evidence>
<reference evidence="3 5" key="1">
    <citation type="submission" date="2020-03" db="EMBL/GenBank/DDBJ databases">
        <title>Genomic Encyclopedia of Type Strains, Phase IV (KMG-IV): sequencing the most valuable type-strain genomes for metagenomic binning, comparative biology and taxonomic classification.</title>
        <authorList>
            <person name="Goeker M."/>
        </authorList>
    </citation>
    <scope>NUCLEOTIDE SEQUENCE [LARGE SCALE GENOMIC DNA]</scope>
    <source>
        <strain evidence="3 5">DSM 26613</strain>
    </source>
</reference>
<protein>
    <submittedName>
        <fullName evidence="3">Amidophosphoribosyltransferase</fullName>
    </submittedName>
</protein>
<dbReference type="AlphaFoldDB" id="A0A9D3AAY7"/>
<organism evidence="2 4">
    <name type="scientific">Paenalcaligenes hominis</name>
    <dbReference type="NCBI Taxonomy" id="643674"/>
    <lineage>
        <taxon>Bacteria</taxon>
        <taxon>Pseudomonadati</taxon>
        <taxon>Pseudomonadota</taxon>
        <taxon>Betaproteobacteria</taxon>
        <taxon>Burkholderiales</taxon>
        <taxon>Alcaligenaceae</taxon>
        <taxon>Paenalcaligenes</taxon>
    </lineage>
</organism>
<dbReference type="EMBL" id="JAATIZ010000003">
    <property type="protein sequence ID" value="NJB65562.1"/>
    <property type="molecule type" value="Genomic_DNA"/>
</dbReference>
<name>A0A9D3AAY7_9BURK</name>
<evidence type="ECO:0000313" key="3">
    <source>
        <dbReference type="EMBL" id="NJB65562.1"/>
    </source>
</evidence>
<dbReference type="Proteomes" id="UP000783934">
    <property type="component" value="Unassembled WGS sequence"/>
</dbReference>
<gene>
    <name evidence="3" type="ORF">GGR41_001811</name>
    <name evidence="2" type="ORF">K8U84_09090</name>
</gene>
<dbReference type="InterPro" id="IPR029057">
    <property type="entry name" value="PRTase-like"/>
</dbReference>
<dbReference type="Gene3D" id="3.40.50.2020">
    <property type="match status" value="1"/>
</dbReference>
<dbReference type="Proteomes" id="UP000700248">
    <property type="component" value="Unassembled WGS sequence"/>
</dbReference>
<accession>A0A9D3AAY7</accession>
<dbReference type="PANTHER" id="PTHR47505:SF1">
    <property type="entry name" value="DNA UTILIZATION PROTEIN YHGH"/>
    <property type="match status" value="1"/>
</dbReference>
<dbReference type="InterPro" id="IPR000836">
    <property type="entry name" value="PRTase_dom"/>
</dbReference>
<dbReference type="EMBL" id="DYTQ01000101">
    <property type="protein sequence ID" value="HJH24693.1"/>
    <property type="molecule type" value="Genomic_DNA"/>
</dbReference>
<proteinExistence type="inferred from homology"/>
<reference evidence="2" key="2">
    <citation type="journal article" date="2021" name="PeerJ">
        <title>Extensive microbial diversity within the chicken gut microbiome revealed by metagenomics and culture.</title>
        <authorList>
            <person name="Gilroy R."/>
            <person name="Ravi A."/>
            <person name="Getino M."/>
            <person name="Pursley I."/>
            <person name="Horton D.L."/>
            <person name="Alikhan N.F."/>
            <person name="Baker D."/>
            <person name="Gharbi K."/>
            <person name="Hall N."/>
            <person name="Watson M."/>
            <person name="Adriaenssens E.M."/>
            <person name="Foster-Nyarko E."/>
            <person name="Jarju S."/>
            <person name="Secka A."/>
            <person name="Antonio M."/>
            <person name="Oren A."/>
            <person name="Chaudhuri R.R."/>
            <person name="La Ragione R."/>
            <person name="Hildebrand F."/>
            <person name="Pallen M.J."/>
        </authorList>
    </citation>
    <scope>NUCLEOTIDE SEQUENCE</scope>
    <source>
        <strain evidence="2">CHK175-13533</strain>
    </source>
</reference>
<dbReference type="SUPFAM" id="SSF53271">
    <property type="entry name" value="PRTase-like"/>
    <property type="match status" value="1"/>
</dbReference>
<dbReference type="PANTHER" id="PTHR47505">
    <property type="entry name" value="DNA UTILIZATION PROTEIN YHGH"/>
    <property type="match status" value="1"/>
</dbReference>
<evidence type="ECO:0000256" key="1">
    <source>
        <dbReference type="ARBA" id="ARBA00008007"/>
    </source>
</evidence>
<reference evidence="2" key="3">
    <citation type="submission" date="2021-09" db="EMBL/GenBank/DDBJ databases">
        <authorList>
            <person name="Gilroy R."/>
        </authorList>
    </citation>
    <scope>NUCLEOTIDE SEQUENCE</scope>
    <source>
        <strain evidence="2">CHK175-13533</strain>
    </source>
</reference>